<gene>
    <name evidence="2" type="ORF">ACFQDL_21175</name>
</gene>
<proteinExistence type="predicted"/>
<evidence type="ECO:0008006" key="4">
    <source>
        <dbReference type="Google" id="ProtNLM"/>
    </source>
</evidence>
<evidence type="ECO:0000256" key="1">
    <source>
        <dbReference type="SAM" id="Phobius"/>
    </source>
</evidence>
<name>A0ABW2A497_9GAMM</name>
<comment type="caution">
    <text evidence="2">The sequence shown here is derived from an EMBL/GenBank/DDBJ whole genome shotgun (WGS) entry which is preliminary data.</text>
</comment>
<dbReference type="EMBL" id="JBHSWE010000001">
    <property type="protein sequence ID" value="MFC6672298.1"/>
    <property type="molecule type" value="Genomic_DNA"/>
</dbReference>
<protein>
    <recommendedName>
        <fullName evidence="4">DUF4760 domain-containing protein</fullName>
    </recommendedName>
</protein>
<evidence type="ECO:0000313" key="2">
    <source>
        <dbReference type="EMBL" id="MFC6672298.1"/>
    </source>
</evidence>
<feature type="transmembrane region" description="Helical" evidence="1">
    <location>
        <begin position="20"/>
        <end position="40"/>
    </location>
</feature>
<evidence type="ECO:0000313" key="3">
    <source>
        <dbReference type="Proteomes" id="UP001596422"/>
    </source>
</evidence>
<dbReference type="RefSeq" id="WP_379910745.1">
    <property type="nucleotide sequence ID" value="NZ_JBHSWE010000001.1"/>
</dbReference>
<keyword evidence="1" id="KW-0812">Transmembrane</keyword>
<dbReference type="Proteomes" id="UP001596422">
    <property type="component" value="Unassembled WGS sequence"/>
</dbReference>
<organism evidence="2 3">
    <name type="scientific">Marinobacterium aestuariivivens</name>
    <dbReference type="NCBI Taxonomy" id="1698799"/>
    <lineage>
        <taxon>Bacteria</taxon>
        <taxon>Pseudomonadati</taxon>
        <taxon>Pseudomonadota</taxon>
        <taxon>Gammaproteobacteria</taxon>
        <taxon>Oceanospirillales</taxon>
        <taxon>Oceanospirillaceae</taxon>
        <taxon>Marinobacterium</taxon>
    </lineage>
</organism>
<accession>A0ABW2A497</accession>
<keyword evidence="3" id="KW-1185">Reference proteome</keyword>
<keyword evidence="1" id="KW-0472">Membrane</keyword>
<sequence>MEELLLDAWCEIVSWNWSGIIQSVTGLGTLIIAFIALTSWRRQHRSQAVTKLLEQLTDSVHEFIQSISPAVQMLTFVRIGIESQEFNGDLNKDLQHPLTVAYIEKEGRESADRLMELLKNSEQPVHRIRSLLVKGQVLGISNYHECQNACNMIVWQFDRLQVVFSMLSSQHMNWEHPKVIENLGNMMDITPEDITRHIDENQKKFLAFLRDTYAREYKSV</sequence>
<keyword evidence="1" id="KW-1133">Transmembrane helix</keyword>
<reference evidence="3" key="1">
    <citation type="journal article" date="2019" name="Int. J. Syst. Evol. Microbiol.">
        <title>The Global Catalogue of Microorganisms (GCM) 10K type strain sequencing project: providing services to taxonomists for standard genome sequencing and annotation.</title>
        <authorList>
            <consortium name="The Broad Institute Genomics Platform"/>
            <consortium name="The Broad Institute Genome Sequencing Center for Infectious Disease"/>
            <person name="Wu L."/>
            <person name="Ma J."/>
        </authorList>
    </citation>
    <scope>NUCLEOTIDE SEQUENCE [LARGE SCALE GENOMIC DNA]</scope>
    <source>
        <strain evidence="3">NBRC 111756</strain>
    </source>
</reference>